<feature type="region of interest" description="Disordered" evidence="8">
    <location>
        <begin position="828"/>
        <end position="851"/>
    </location>
</feature>
<evidence type="ECO:0000256" key="2">
    <source>
        <dbReference type="ARBA" id="ARBA00022448"/>
    </source>
</evidence>
<comment type="similarity">
    <text evidence="7">Belongs to the TonB-dependent receptor family.</text>
</comment>
<feature type="domain" description="TonB-dependent receptor plug" evidence="10">
    <location>
        <begin position="161"/>
        <end position="235"/>
    </location>
</feature>
<evidence type="ECO:0000256" key="7">
    <source>
        <dbReference type="PROSITE-ProRule" id="PRU01360"/>
    </source>
</evidence>
<dbReference type="InterPro" id="IPR008969">
    <property type="entry name" value="CarboxyPept-like_regulatory"/>
</dbReference>
<feature type="compositionally biased region" description="Basic and acidic residues" evidence="8">
    <location>
        <begin position="831"/>
        <end position="843"/>
    </location>
</feature>
<organism evidence="12 13">
    <name type="scientific">Flavobacterium limicola</name>
    <dbReference type="NCBI Taxonomy" id="180441"/>
    <lineage>
        <taxon>Bacteria</taxon>
        <taxon>Pseudomonadati</taxon>
        <taxon>Bacteroidota</taxon>
        <taxon>Flavobacteriia</taxon>
        <taxon>Flavobacteriales</taxon>
        <taxon>Flavobacteriaceae</taxon>
        <taxon>Flavobacterium</taxon>
    </lineage>
</organism>
<protein>
    <submittedName>
        <fullName evidence="12">Outer membrane receptor for ferrienterochelin and colicin</fullName>
    </submittedName>
</protein>
<dbReference type="InterPro" id="IPR041700">
    <property type="entry name" value="OMP_b-brl_3"/>
</dbReference>
<gene>
    <name evidence="12" type="ORF">BC952_1754</name>
</gene>
<dbReference type="Pfam" id="PF14905">
    <property type="entry name" value="OMP_b-brl_3"/>
    <property type="match status" value="1"/>
</dbReference>
<dbReference type="AlphaFoldDB" id="A0A495S257"/>
<dbReference type="Gene3D" id="2.170.130.10">
    <property type="entry name" value="TonB-dependent receptor, plug domain"/>
    <property type="match status" value="1"/>
</dbReference>
<feature type="chain" id="PRO_5019857755" evidence="9">
    <location>
        <begin position="34"/>
        <end position="851"/>
    </location>
</feature>
<sequence length="851" mass="96590">MQSKGCNQSFFKMKKIKSVLILVIFFNALFSFAQEAPSQKIKITGKVIEKISKQPLEYATITFLIPNNPKPVAGGITNPKGEFSIDIKPGIYDIKIEFISFKVNEIKQKTFQESTSLGLISLEEDANQLNEVIIRSEKTTVEIKLDKKVYNVGNDLMVKGGTVSDVLDNIPSVSVDVEGNVSLRGNENVRVLIDGKPSNAINIAEALRLIPADAIEKVEVITNPSARYDAEGGGGLLNIILKKGKNQGLNGTFIASAGYPENYGLSGTLNYKSKNFNLFTTQGYNDRSNPGNAFTNSRYLNKDNTTRNYVNETRENERDNKGYNGNFGMEWYLSESVSWTNTFNYRKSNGINVDNVFQNNYDAGFNYDYTRNRINLENSDSENVEFATNFTKKFKKDGHKLTIDGSFSTNDDINDALITDTATNTSVVKFDNTINNQTQSRNLLQMDYVLPFGKGSQFEAGYRGDFSELLTDYRVDNDGVINENFTNTLEYKEKVNAIYTQYGVKIDKFSALFGLRFEDSNIEINQLATNDFNTKKYNNFFPSAFFTYEISDKSSASVSYSRRIQRPRGRMLNPFSNLSSNINIFVGNPDLDPAFSDAIDFGYIKRWEKLTFNTSLYVNKTTDVFQFARRESGDFVVDIIDGEDTVVNGEVTQINGGQDTRTPIIISSPINLATEYRVGFEFTLNYSPYKWWKLNSNFNFFRNETQGDFTYTDFKNNEIVQNFDNVATSWSTRLTSKITLPYKIDWQTNATYNGPQNNAQGRSLGIFAANIAFSKDVLKDKGTLSFNVSDVFNSRKRMMETFLPGTVDSYSEMQWRVRQFNLSFTYRFNKPKNEREQPKRNQGDNEGDYQG</sequence>
<keyword evidence="4 7" id="KW-0812">Transmembrane</keyword>
<accession>A0A495S257</accession>
<dbReference type="InterPro" id="IPR036942">
    <property type="entry name" value="Beta-barrel_TonB_sf"/>
</dbReference>
<dbReference type="Pfam" id="PF07715">
    <property type="entry name" value="Plug"/>
    <property type="match status" value="1"/>
</dbReference>
<evidence type="ECO:0000313" key="12">
    <source>
        <dbReference type="EMBL" id="RKS93897.1"/>
    </source>
</evidence>
<dbReference type="Gene3D" id="2.60.40.1120">
    <property type="entry name" value="Carboxypeptidase-like, regulatory domain"/>
    <property type="match status" value="1"/>
</dbReference>
<dbReference type="Gene3D" id="2.40.170.20">
    <property type="entry name" value="TonB-dependent receptor, beta-barrel domain"/>
    <property type="match status" value="1"/>
</dbReference>
<feature type="domain" description="Outer membrane protein beta-barrel" evidence="11">
    <location>
        <begin position="392"/>
        <end position="826"/>
    </location>
</feature>
<dbReference type="GO" id="GO:0009279">
    <property type="term" value="C:cell outer membrane"/>
    <property type="evidence" value="ECO:0007669"/>
    <property type="project" value="UniProtKB-SubCell"/>
</dbReference>
<keyword evidence="9" id="KW-0732">Signal</keyword>
<dbReference type="Proteomes" id="UP000280091">
    <property type="component" value="Unassembled WGS sequence"/>
</dbReference>
<evidence type="ECO:0000256" key="4">
    <source>
        <dbReference type="ARBA" id="ARBA00022692"/>
    </source>
</evidence>
<evidence type="ECO:0000256" key="1">
    <source>
        <dbReference type="ARBA" id="ARBA00004571"/>
    </source>
</evidence>
<comment type="caution">
    <text evidence="12">The sequence shown here is derived from an EMBL/GenBank/DDBJ whole genome shotgun (WGS) entry which is preliminary data.</text>
</comment>
<dbReference type="EMBL" id="RBXA01000002">
    <property type="protein sequence ID" value="RKS93897.1"/>
    <property type="molecule type" value="Genomic_DNA"/>
</dbReference>
<keyword evidence="2 7" id="KW-0813">Transport</keyword>
<evidence type="ECO:0000259" key="10">
    <source>
        <dbReference type="Pfam" id="PF07715"/>
    </source>
</evidence>
<keyword evidence="12" id="KW-0675">Receptor</keyword>
<feature type="signal peptide" evidence="9">
    <location>
        <begin position="1"/>
        <end position="33"/>
    </location>
</feature>
<keyword evidence="13" id="KW-1185">Reference proteome</keyword>
<evidence type="ECO:0000256" key="9">
    <source>
        <dbReference type="SAM" id="SignalP"/>
    </source>
</evidence>
<dbReference type="PANTHER" id="PTHR40980:SF4">
    <property type="entry name" value="TONB-DEPENDENT RECEPTOR-LIKE BETA-BARREL DOMAIN-CONTAINING PROTEIN"/>
    <property type="match status" value="1"/>
</dbReference>
<evidence type="ECO:0000256" key="6">
    <source>
        <dbReference type="ARBA" id="ARBA00023237"/>
    </source>
</evidence>
<dbReference type="SUPFAM" id="SSF49464">
    <property type="entry name" value="Carboxypeptidase regulatory domain-like"/>
    <property type="match status" value="1"/>
</dbReference>
<dbReference type="SUPFAM" id="SSF56935">
    <property type="entry name" value="Porins"/>
    <property type="match status" value="1"/>
</dbReference>
<dbReference type="Pfam" id="PF13715">
    <property type="entry name" value="CarbopepD_reg_2"/>
    <property type="match status" value="1"/>
</dbReference>
<name>A0A495S257_9FLAO</name>
<keyword evidence="6 7" id="KW-0998">Cell outer membrane</keyword>
<evidence type="ECO:0000259" key="11">
    <source>
        <dbReference type="Pfam" id="PF14905"/>
    </source>
</evidence>
<comment type="subcellular location">
    <subcellularLocation>
        <location evidence="1 7">Cell outer membrane</location>
        <topology evidence="1 7">Multi-pass membrane protein</topology>
    </subcellularLocation>
</comment>
<dbReference type="PANTHER" id="PTHR40980">
    <property type="entry name" value="PLUG DOMAIN-CONTAINING PROTEIN"/>
    <property type="match status" value="1"/>
</dbReference>
<evidence type="ECO:0000256" key="8">
    <source>
        <dbReference type="SAM" id="MobiDB-lite"/>
    </source>
</evidence>
<evidence type="ECO:0000256" key="5">
    <source>
        <dbReference type="ARBA" id="ARBA00023136"/>
    </source>
</evidence>
<dbReference type="InterPro" id="IPR012910">
    <property type="entry name" value="Plug_dom"/>
</dbReference>
<dbReference type="InterPro" id="IPR039426">
    <property type="entry name" value="TonB-dep_rcpt-like"/>
</dbReference>
<keyword evidence="3 7" id="KW-1134">Transmembrane beta strand</keyword>
<dbReference type="InterPro" id="IPR037066">
    <property type="entry name" value="Plug_dom_sf"/>
</dbReference>
<keyword evidence="5 7" id="KW-0472">Membrane</keyword>
<proteinExistence type="inferred from homology"/>
<evidence type="ECO:0000313" key="13">
    <source>
        <dbReference type="Proteomes" id="UP000280091"/>
    </source>
</evidence>
<reference evidence="12 13" key="1">
    <citation type="submission" date="2018-10" db="EMBL/GenBank/DDBJ databases">
        <title>Genomic Encyclopedia of Archaeal and Bacterial Type Strains, Phase II (KMG-II): from individual species to whole genera.</title>
        <authorList>
            <person name="Goeker M."/>
        </authorList>
    </citation>
    <scope>NUCLEOTIDE SEQUENCE [LARGE SCALE GENOMIC DNA]</scope>
    <source>
        <strain evidence="12 13">DSM 15094</strain>
    </source>
</reference>
<dbReference type="PROSITE" id="PS52016">
    <property type="entry name" value="TONB_DEPENDENT_REC_3"/>
    <property type="match status" value="1"/>
</dbReference>
<evidence type="ECO:0000256" key="3">
    <source>
        <dbReference type="ARBA" id="ARBA00022452"/>
    </source>
</evidence>